<keyword evidence="9" id="KW-0804">Transcription</keyword>
<keyword evidence="10" id="KW-0539">Nucleus</keyword>
<keyword evidence="5 11" id="KW-0863">Zinc-finger</keyword>
<accession>A0A7L1CW49</accession>
<comment type="caution">
    <text evidence="13">The sequence shown here is derived from an EMBL/GenBank/DDBJ whole genome shotgun (WGS) entry which is preliminary data.</text>
</comment>
<comment type="similarity">
    <text evidence="2">Belongs to the krueppel C2H2-type zinc-finger protein family.</text>
</comment>
<evidence type="ECO:0000256" key="11">
    <source>
        <dbReference type="PROSITE-ProRule" id="PRU00042"/>
    </source>
</evidence>
<dbReference type="FunFam" id="3.30.160.60:FF:000490">
    <property type="entry name" value="Zinc finger protein 605"/>
    <property type="match status" value="1"/>
</dbReference>
<evidence type="ECO:0000256" key="1">
    <source>
        <dbReference type="ARBA" id="ARBA00004123"/>
    </source>
</evidence>
<evidence type="ECO:0000256" key="2">
    <source>
        <dbReference type="ARBA" id="ARBA00006991"/>
    </source>
</evidence>
<keyword evidence="4" id="KW-0677">Repeat</keyword>
<protein>
    <submittedName>
        <fullName evidence="13">ZSC30 protein</fullName>
    </submittedName>
</protein>
<keyword evidence="8" id="KW-0238">DNA-binding</keyword>
<dbReference type="InterPro" id="IPR013087">
    <property type="entry name" value="Znf_C2H2_type"/>
</dbReference>
<dbReference type="GO" id="GO:0008270">
    <property type="term" value="F:zinc ion binding"/>
    <property type="evidence" value="ECO:0007669"/>
    <property type="project" value="UniProtKB-KW"/>
</dbReference>
<keyword evidence="7" id="KW-0805">Transcription regulation</keyword>
<evidence type="ECO:0000256" key="8">
    <source>
        <dbReference type="ARBA" id="ARBA00023125"/>
    </source>
</evidence>
<dbReference type="OrthoDB" id="3437960at2759"/>
<dbReference type="GO" id="GO:0000981">
    <property type="term" value="F:DNA-binding transcription factor activity, RNA polymerase II-specific"/>
    <property type="evidence" value="ECO:0007669"/>
    <property type="project" value="TreeGrafter"/>
</dbReference>
<sequence>HTGERPFHCTDCGKSFNRSSTLITHRRIHTGERPYKCGECGKSFRHRFALTRHQRTHQPDTSTP</sequence>
<dbReference type="FunFam" id="3.30.160.60:FF:003000">
    <property type="entry name" value="Zinc finger and SCAN domain-containing 20"/>
    <property type="match status" value="1"/>
</dbReference>
<evidence type="ECO:0000256" key="5">
    <source>
        <dbReference type="ARBA" id="ARBA00022771"/>
    </source>
</evidence>
<keyword evidence="14" id="KW-1185">Reference proteome</keyword>
<dbReference type="PROSITE" id="PS50157">
    <property type="entry name" value="ZINC_FINGER_C2H2_2"/>
    <property type="match status" value="2"/>
</dbReference>
<dbReference type="PROSITE" id="PS00028">
    <property type="entry name" value="ZINC_FINGER_C2H2_1"/>
    <property type="match status" value="2"/>
</dbReference>
<feature type="domain" description="C2H2-type" evidence="12">
    <location>
        <begin position="35"/>
        <end position="62"/>
    </location>
</feature>
<dbReference type="Proteomes" id="UP000553648">
    <property type="component" value="Unassembled WGS sequence"/>
</dbReference>
<feature type="non-terminal residue" evidence="13">
    <location>
        <position position="1"/>
    </location>
</feature>
<proteinExistence type="inferred from homology"/>
<gene>
    <name evidence="13" type="primary">Zscan30_1</name>
    <name evidence="13" type="ORF">SERLUN_R15395</name>
</gene>
<dbReference type="PANTHER" id="PTHR23226">
    <property type="entry name" value="ZINC FINGER AND SCAN DOMAIN-CONTAINING"/>
    <property type="match status" value="1"/>
</dbReference>
<reference evidence="13 14" key="1">
    <citation type="submission" date="2019-09" db="EMBL/GenBank/DDBJ databases">
        <title>Bird 10,000 Genomes (B10K) Project - Family phase.</title>
        <authorList>
            <person name="Zhang G."/>
        </authorList>
    </citation>
    <scope>NUCLEOTIDE SEQUENCE [LARGE SCALE GENOMIC DNA]</scope>
    <source>
        <strain evidence="13">B10K-DU-002-03</strain>
        <tissue evidence="13">Muscle</tissue>
    </source>
</reference>
<feature type="non-terminal residue" evidence="13">
    <location>
        <position position="64"/>
    </location>
</feature>
<dbReference type="Pfam" id="PF00096">
    <property type="entry name" value="zf-C2H2"/>
    <property type="match status" value="2"/>
</dbReference>
<evidence type="ECO:0000259" key="12">
    <source>
        <dbReference type="PROSITE" id="PS50157"/>
    </source>
</evidence>
<dbReference type="SMART" id="SM00355">
    <property type="entry name" value="ZnF_C2H2"/>
    <property type="match status" value="2"/>
</dbReference>
<evidence type="ECO:0000256" key="9">
    <source>
        <dbReference type="ARBA" id="ARBA00023163"/>
    </source>
</evidence>
<keyword evidence="3" id="KW-0479">Metal-binding</keyword>
<evidence type="ECO:0000313" key="13">
    <source>
        <dbReference type="EMBL" id="NXM69350.1"/>
    </source>
</evidence>
<dbReference type="GO" id="GO:0005634">
    <property type="term" value="C:nucleus"/>
    <property type="evidence" value="ECO:0007669"/>
    <property type="project" value="UniProtKB-SubCell"/>
</dbReference>
<evidence type="ECO:0000256" key="3">
    <source>
        <dbReference type="ARBA" id="ARBA00022723"/>
    </source>
</evidence>
<keyword evidence="6" id="KW-0862">Zinc</keyword>
<dbReference type="Gene3D" id="3.30.160.60">
    <property type="entry name" value="Classic Zinc Finger"/>
    <property type="match status" value="2"/>
</dbReference>
<dbReference type="InterPro" id="IPR036236">
    <property type="entry name" value="Znf_C2H2_sf"/>
</dbReference>
<comment type="subcellular location">
    <subcellularLocation>
        <location evidence="1">Nucleus</location>
    </subcellularLocation>
</comment>
<evidence type="ECO:0000313" key="14">
    <source>
        <dbReference type="Proteomes" id="UP000553648"/>
    </source>
</evidence>
<name>A0A7L1CW49_9PASS</name>
<dbReference type="EMBL" id="VXBA01001898">
    <property type="protein sequence ID" value="NXM69350.1"/>
    <property type="molecule type" value="Genomic_DNA"/>
</dbReference>
<dbReference type="AlphaFoldDB" id="A0A7L1CW49"/>
<evidence type="ECO:0000256" key="6">
    <source>
        <dbReference type="ARBA" id="ARBA00022833"/>
    </source>
</evidence>
<evidence type="ECO:0000256" key="4">
    <source>
        <dbReference type="ARBA" id="ARBA00022737"/>
    </source>
</evidence>
<feature type="domain" description="C2H2-type" evidence="12">
    <location>
        <begin position="7"/>
        <end position="34"/>
    </location>
</feature>
<organism evidence="13 14">
    <name type="scientific">Serilophus lunatus</name>
    <name type="common">silver-breasted broadbill</name>
    <dbReference type="NCBI Taxonomy" id="239386"/>
    <lineage>
        <taxon>Eukaryota</taxon>
        <taxon>Metazoa</taxon>
        <taxon>Chordata</taxon>
        <taxon>Craniata</taxon>
        <taxon>Vertebrata</taxon>
        <taxon>Euteleostomi</taxon>
        <taxon>Archelosauria</taxon>
        <taxon>Archosauria</taxon>
        <taxon>Dinosauria</taxon>
        <taxon>Saurischia</taxon>
        <taxon>Theropoda</taxon>
        <taxon>Coelurosauria</taxon>
        <taxon>Aves</taxon>
        <taxon>Neognathae</taxon>
        <taxon>Neoaves</taxon>
        <taxon>Telluraves</taxon>
        <taxon>Australaves</taxon>
        <taxon>Passeriformes</taxon>
        <taxon>Eurylaimidae</taxon>
        <taxon>Serilophus</taxon>
    </lineage>
</organism>
<evidence type="ECO:0000256" key="10">
    <source>
        <dbReference type="ARBA" id="ARBA00023242"/>
    </source>
</evidence>
<evidence type="ECO:0000256" key="7">
    <source>
        <dbReference type="ARBA" id="ARBA00023015"/>
    </source>
</evidence>
<dbReference type="SUPFAM" id="SSF57667">
    <property type="entry name" value="beta-beta-alpha zinc fingers"/>
    <property type="match status" value="1"/>
</dbReference>
<dbReference type="PANTHER" id="PTHR23226:SF405">
    <property type="entry name" value="GASTRULA ZINC FINGER PROTEIN XLCGF26.1-LIKE-RELATED"/>
    <property type="match status" value="1"/>
</dbReference>
<dbReference type="GO" id="GO:0000978">
    <property type="term" value="F:RNA polymerase II cis-regulatory region sequence-specific DNA binding"/>
    <property type="evidence" value="ECO:0007669"/>
    <property type="project" value="TreeGrafter"/>
</dbReference>